<gene>
    <name evidence="1" type="ORF">BV22DRAFT_986875</name>
</gene>
<accession>A0ACB8BKG2</accession>
<feature type="non-terminal residue" evidence="1">
    <location>
        <position position="215"/>
    </location>
</feature>
<evidence type="ECO:0000313" key="1">
    <source>
        <dbReference type="EMBL" id="KAH7925322.1"/>
    </source>
</evidence>
<evidence type="ECO:0000313" key="2">
    <source>
        <dbReference type="Proteomes" id="UP000790709"/>
    </source>
</evidence>
<keyword evidence="2" id="KW-1185">Reference proteome</keyword>
<reference evidence="1" key="1">
    <citation type="journal article" date="2021" name="New Phytol.">
        <title>Evolutionary innovations through gain and loss of genes in the ectomycorrhizal Boletales.</title>
        <authorList>
            <person name="Wu G."/>
            <person name="Miyauchi S."/>
            <person name="Morin E."/>
            <person name="Kuo A."/>
            <person name="Drula E."/>
            <person name="Varga T."/>
            <person name="Kohler A."/>
            <person name="Feng B."/>
            <person name="Cao Y."/>
            <person name="Lipzen A."/>
            <person name="Daum C."/>
            <person name="Hundley H."/>
            <person name="Pangilinan J."/>
            <person name="Johnson J."/>
            <person name="Barry K."/>
            <person name="LaButti K."/>
            <person name="Ng V."/>
            <person name="Ahrendt S."/>
            <person name="Min B."/>
            <person name="Choi I.G."/>
            <person name="Park H."/>
            <person name="Plett J.M."/>
            <person name="Magnuson J."/>
            <person name="Spatafora J.W."/>
            <person name="Nagy L.G."/>
            <person name="Henrissat B."/>
            <person name="Grigoriev I.V."/>
            <person name="Yang Z.L."/>
            <person name="Xu J."/>
            <person name="Martin F.M."/>
        </authorList>
    </citation>
    <scope>NUCLEOTIDE SEQUENCE</scope>
    <source>
        <strain evidence="1">KUC20120723A-06</strain>
    </source>
</reference>
<dbReference type="EMBL" id="MU266404">
    <property type="protein sequence ID" value="KAH7925322.1"/>
    <property type="molecule type" value="Genomic_DNA"/>
</dbReference>
<sequence>WATYQREADEYDSEFLRKYQDDTDMILVFAGIFSVVSAIFITSMQSKLSADPTTTTNALLMHLVHAVDNSAISGQNPVPPAWNGPGSTVIWSQSLMYASLCANLLAAFGGVLGKQWLSHYRRREIGMIEEHAKRRQQKLNGLEAWHFQAVLEVLPVLLQTSFLLFGIALTAHAWTLSSTIGAVAVGITAFGILFYISITIASLVFSDCPFQTPMS</sequence>
<feature type="non-terminal residue" evidence="1">
    <location>
        <position position="1"/>
    </location>
</feature>
<name>A0ACB8BKG2_9AGAM</name>
<protein>
    <submittedName>
        <fullName evidence="1">Uncharacterized protein</fullName>
    </submittedName>
</protein>
<organism evidence="1 2">
    <name type="scientific">Leucogyrophana mollusca</name>
    <dbReference type="NCBI Taxonomy" id="85980"/>
    <lineage>
        <taxon>Eukaryota</taxon>
        <taxon>Fungi</taxon>
        <taxon>Dikarya</taxon>
        <taxon>Basidiomycota</taxon>
        <taxon>Agaricomycotina</taxon>
        <taxon>Agaricomycetes</taxon>
        <taxon>Agaricomycetidae</taxon>
        <taxon>Boletales</taxon>
        <taxon>Boletales incertae sedis</taxon>
        <taxon>Leucogyrophana</taxon>
    </lineage>
</organism>
<dbReference type="Proteomes" id="UP000790709">
    <property type="component" value="Unassembled WGS sequence"/>
</dbReference>
<proteinExistence type="predicted"/>
<comment type="caution">
    <text evidence="1">The sequence shown here is derived from an EMBL/GenBank/DDBJ whole genome shotgun (WGS) entry which is preliminary data.</text>
</comment>